<keyword evidence="2" id="KW-1133">Transmembrane helix</keyword>
<organism evidence="3 4">
    <name type="scientific">Allokutzneria oryzae</name>
    <dbReference type="NCBI Taxonomy" id="1378989"/>
    <lineage>
        <taxon>Bacteria</taxon>
        <taxon>Bacillati</taxon>
        <taxon>Actinomycetota</taxon>
        <taxon>Actinomycetes</taxon>
        <taxon>Pseudonocardiales</taxon>
        <taxon>Pseudonocardiaceae</taxon>
        <taxon>Allokutzneria</taxon>
    </lineage>
</organism>
<reference evidence="3 4" key="1">
    <citation type="submission" date="2024-09" db="EMBL/GenBank/DDBJ databases">
        <authorList>
            <person name="Sun Q."/>
            <person name="Mori K."/>
        </authorList>
    </citation>
    <scope>NUCLEOTIDE SEQUENCE [LARGE SCALE GENOMIC DNA]</scope>
    <source>
        <strain evidence="3 4">TBRC 7907</strain>
    </source>
</reference>
<feature type="transmembrane region" description="Helical" evidence="2">
    <location>
        <begin position="35"/>
        <end position="57"/>
    </location>
</feature>
<dbReference type="EMBL" id="JBHLZU010000027">
    <property type="protein sequence ID" value="MFB9908407.1"/>
    <property type="molecule type" value="Genomic_DNA"/>
</dbReference>
<feature type="region of interest" description="Disordered" evidence="1">
    <location>
        <begin position="62"/>
        <end position="113"/>
    </location>
</feature>
<name>A0ABV6A5G3_9PSEU</name>
<comment type="caution">
    <text evidence="3">The sequence shown here is derived from an EMBL/GenBank/DDBJ whole genome shotgun (WGS) entry which is preliminary data.</text>
</comment>
<evidence type="ECO:0000256" key="2">
    <source>
        <dbReference type="SAM" id="Phobius"/>
    </source>
</evidence>
<keyword evidence="2" id="KW-0812">Transmembrane</keyword>
<protein>
    <recommendedName>
        <fullName evidence="5">DUF1049 domain-containing protein</fullName>
    </recommendedName>
</protein>
<evidence type="ECO:0000256" key="1">
    <source>
        <dbReference type="SAM" id="MobiDB-lite"/>
    </source>
</evidence>
<keyword evidence="2" id="KW-0472">Membrane</keyword>
<evidence type="ECO:0000313" key="3">
    <source>
        <dbReference type="EMBL" id="MFB9908407.1"/>
    </source>
</evidence>
<sequence>MLRFGLALVLLGFGSVALSQYSDRQFVVLMWAEPMQPVLGFVVGGLGVALVVASFVLGNRDRAQPSAAAPQEQPQQWQPQQQWQQPRPGAPAPQVNQAHQVTQPHPAPQQPRP</sequence>
<evidence type="ECO:0000313" key="4">
    <source>
        <dbReference type="Proteomes" id="UP001589693"/>
    </source>
</evidence>
<dbReference type="RefSeq" id="WP_377860097.1">
    <property type="nucleotide sequence ID" value="NZ_JBHLZU010000027.1"/>
</dbReference>
<accession>A0ABV6A5G3</accession>
<gene>
    <name evidence="3" type="ORF">ACFFQA_31105</name>
</gene>
<feature type="compositionally biased region" description="Low complexity" evidence="1">
    <location>
        <begin position="62"/>
        <end position="87"/>
    </location>
</feature>
<proteinExistence type="predicted"/>
<evidence type="ECO:0008006" key="5">
    <source>
        <dbReference type="Google" id="ProtNLM"/>
    </source>
</evidence>
<dbReference type="Proteomes" id="UP001589693">
    <property type="component" value="Unassembled WGS sequence"/>
</dbReference>
<keyword evidence="4" id="KW-1185">Reference proteome</keyword>